<dbReference type="GeneID" id="7795126"/>
<evidence type="ECO:0000313" key="2">
    <source>
        <dbReference type="Proteomes" id="UP000001350"/>
    </source>
</evidence>
<dbReference type="Proteomes" id="UP000001350">
    <property type="component" value="Chromosome"/>
</dbReference>
<reference evidence="1 2" key="1">
    <citation type="journal article" date="2009" name="Proc. Natl. Acad. Sci. U.S.A.">
        <title>Biogeography of the Sulfolobus islandicus pan-genome.</title>
        <authorList>
            <person name="Reno M.L."/>
            <person name="Held N.L."/>
            <person name="Fields C.J."/>
            <person name="Burke P.V."/>
            <person name="Whitaker R.J."/>
        </authorList>
    </citation>
    <scope>NUCLEOTIDE SEQUENCE [LARGE SCALE GENOMIC DNA]</scope>
    <source>
        <strain evidence="2">M.14.25 / Kamchatka #1</strain>
    </source>
</reference>
<protein>
    <recommendedName>
        <fullName evidence="3">CRISPR type III-B/RAMP module-associated protein Cmr5</fullName>
    </recommendedName>
</protein>
<gene>
    <name evidence="1" type="ordered locus">M1425_0882</name>
</gene>
<accession>C3MWM0</accession>
<proteinExistence type="predicted"/>
<dbReference type="AlphaFoldDB" id="C3MWM0"/>
<evidence type="ECO:0008006" key="3">
    <source>
        <dbReference type="Google" id="ProtNLM"/>
    </source>
</evidence>
<dbReference type="HOGENOM" id="CLU_1954761_0_0_2"/>
<dbReference type="KEGG" id="sia:M1425_0882"/>
<sequence length="143" mass="16246">MGGIMIVKSYIHKDVNRNVSSQNLLDTATRIAISAIKPKPNRQRYEPVVNTSTINSLLSFLQSRRDMNELLLYIMRQAGREEIDEDTGKLLLASLKDKEMKEAVNLLGYVKWVYDALTGLGVNYNNVRNVKTFKELVSILSKV</sequence>
<dbReference type="RefSeq" id="WP_012710945.1">
    <property type="nucleotide sequence ID" value="NC_012588.1"/>
</dbReference>
<organism evidence="1 2">
    <name type="scientific">Saccharolobus islandicus (strain M.14.25 / Kamchatka #1)</name>
    <name type="common">Sulfolobus islandicus</name>
    <dbReference type="NCBI Taxonomy" id="427317"/>
    <lineage>
        <taxon>Archaea</taxon>
        <taxon>Thermoproteota</taxon>
        <taxon>Thermoprotei</taxon>
        <taxon>Sulfolobales</taxon>
        <taxon>Sulfolobaceae</taxon>
        <taxon>Saccharolobus</taxon>
    </lineage>
</organism>
<name>C3MWM0_SACI4</name>
<evidence type="ECO:0000313" key="1">
    <source>
        <dbReference type="EMBL" id="ACP37678.1"/>
    </source>
</evidence>
<dbReference type="EMBL" id="CP001400">
    <property type="protein sequence ID" value="ACP37678.1"/>
    <property type="molecule type" value="Genomic_DNA"/>
</dbReference>